<dbReference type="HOGENOM" id="CLU_3277887_0_0_6"/>
<organism evidence="1 2">
    <name type="scientific">Teredinibacter turnerae (strain ATCC 39867 / T7901)</name>
    <dbReference type="NCBI Taxonomy" id="377629"/>
    <lineage>
        <taxon>Bacteria</taxon>
        <taxon>Pseudomonadati</taxon>
        <taxon>Pseudomonadota</taxon>
        <taxon>Gammaproteobacteria</taxon>
        <taxon>Cellvibrionales</taxon>
        <taxon>Cellvibrionaceae</taxon>
        <taxon>Teredinibacter</taxon>
    </lineage>
</organism>
<dbReference type="AlphaFoldDB" id="C5BKC1"/>
<evidence type="ECO:0000313" key="2">
    <source>
        <dbReference type="Proteomes" id="UP000009080"/>
    </source>
</evidence>
<name>C5BKC1_TERTT</name>
<gene>
    <name evidence="1" type="ordered locus">TERTU_2382</name>
</gene>
<reference evidence="1 2" key="1">
    <citation type="journal article" date="2009" name="PLoS ONE">
        <title>The complete genome of Teredinibacter turnerae T7901: an intracellular endosymbiont of marine wood-boring bivalves (shipworms).</title>
        <authorList>
            <person name="Yang J.C."/>
            <person name="Madupu R."/>
            <person name="Durkin A.S."/>
            <person name="Ekborg N.A."/>
            <person name="Pedamallu C.S."/>
            <person name="Hostetler J.B."/>
            <person name="Radune D."/>
            <person name="Toms B.S."/>
            <person name="Henrissat B."/>
            <person name="Coutinho P.M."/>
            <person name="Schwarz S."/>
            <person name="Field L."/>
            <person name="Trindade-Silva A.E."/>
            <person name="Soares C.A.G."/>
            <person name="Elshahawi S."/>
            <person name="Hanora A."/>
            <person name="Schmidt E.W."/>
            <person name="Haygood M.G."/>
            <person name="Posfai J."/>
            <person name="Benner J."/>
            <person name="Madinger C."/>
            <person name="Nove J."/>
            <person name="Anton B."/>
            <person name="Chaudhary K."/>
            <person name="Foster J."/>
            <person name="Holman A."/>
            <person name="Kumar S."/>
            <person name="Lessard P.A."/>
            <person name="Luyten Y.A."/>
            <person name="Slatko B."/>
            <person name="Wood N."/>
            <person name="Wu B."/>
            <person name="Teplitski M."/>
            <person name="Mougous J.D."/>
            <person name="Ward N."/>
            <person name="Eisen J.A."/>
            <person name="Badger J.H."/>
            <person name="Distel D.L."/>
        </authorList>
    </citation>
    <scope>NUCLEOTIDE SEQUENCE [LARGE SCALE GENOMIC DNA]</scope>
    <source>
        <strain evidence="2">ATCC 39867 / T7901</strain>
    </source>
</reference>
<keyword evidence="2" id="KW-1185">Reference proteome</keyword>
<dbReference type="Proteomes" id="UP000009080">
    <property type="component" value="Chromosome"/>
</dbReference>
<proteinExistence type="predicted"/>
<dbReference type="KEGG" id="ttu:TERTU_2382"/>
<protein>
    <submittedName>
        <fullName evidence="1">Uncharacterized protein</fullName>
    </submittedName>
</protein>
<sequence>MLLLAPIFFFESVQQAFWVYAFYFLKSFFVNLVNNGRVMCL</sequence>
<dbReference type="EMBL" id="CP001614">
    <property type="protein sequence ID" value="ACR11459.1"/>
    <property type="molecule type" value="Genomic_DNA"/>
</dbReference>
<evidence type="ECO:0000313" key="1">
    <source>
        <dbReference type="EMBL" id="ACR11459.1"/>
    </source>
</evidence>
<accession>C5BKC1</accession>